<dbReference type="STRING" id="284811.Q750V3"/>
<dbReference type="SUPFAM" id="SSF52402">
    <property type="entry name" value="Adenine nucleotide alpha hydrolases-like"/>
    <property type="match status" value="1"/>
</dbReference>
<dbReference type="eggNOG" id="KOG2316">
    <property type="taxonomic scope" value="Eukaryota"/>
</dbReference>
<evidence type="ECO:0000256" key="3">
    <source>
        <dbReference type="ARBA" id="ARBA00029814"/>
    </source>
</evidence>
<comment type="catalytic activity">
    <reaction evidence="5">
        <text>diphthine-[translation elongation factor 2] + NH4(+) + ATP = diphthamide-[translation elongation factor 2] + AMP + diphosphate + H(+)</text>
        <dbReference type="Rhea" id="RHEA:19753"/>
        <dbReference type="Rhea" id="RHEA-COMP:10172"/>
        <dbReference type="Rhea" id="RHEA-COMP:10174"/>
        <dbReference type="ChEBI" id="CHEBI:15378"/>
        <dbReference type="ChEBI" id="CHEBI:16692"/>
        <dbReference type="ChEBI" id="CHEBI:28938"/>
        <dbReference type="ChEBI" id="CHEBI:30616"/>
        <dbReference type="ChEBI" id="CHEBI:33019"/>
        <dbReference type="ChEBI" id="CHEBI:82696"/>
        <dbReference type="ChEBI" id="CHEBI:456215"/>
        <dbReference type="EC" id="6.3.1.14"/>
    </reaction>
</comment>
<dbReference type="Proteomes" id="UP000000591">
    <property type="component" value="Chromosome VII"/>
</dbReference>
<accession>Q750V3</accession>
<dbReference type="CDD" id="cd01994">
    <property type="entry name" value="AANH_PF0828-like"/>
    <property type="match status" value="1"/>
</dbReference>
<dbReference type="InterPro" id="IPR006175">
    <property type="entry name" value="YjgF/YER057c/UK114"/>
</dbReference>
<dbReference type="GO" id="GO:0017178">
    <property type="term" value="F:diphthine-ammonia ligase activity"/>
    <property type="evidence" value="ECO:0000318"/>
    <property type="project" value="GO_Central"/>
</dbReference>
<dbReference type="EC" id="6.3.1.14" evidence="1"/>
<dbReference type="KEGG" id="ago:AGOS_AGL164W"/>
<dbReference type="CDD" id="cd06156">
    <property type="entry name" value="eu_AANH_C_2"/>
    <property type="match status" value="1"/>
</dbReference>
<dbReference type="GeneID" id="4622796"/>
<dbReference type="InParanoid" id="Q750V3"/>
<dbReference type="SUPFAM" id="SSF55298">
    <property type="entry name" value="YjgF-like"/>
    <property type="match status" value="2"/>
</dbReference>
<sequence length="686" mass="75549">MKFVALVSGGKDSCYNILHCMKNGHELVAFANLHPKEENVQELDSFMFQTVGHEIVSYYGKCTGLPVFRQAIARDTSKNVALNYFATAGDEVEDLYLLLKRVKDSNLGVEAVSVGAILSSYQRTRVEDVCSRLGLTALSYLWERDQEDLMREMCSMSKKPGDAPVAKLDARIIKVAAIGLNQNHLGLSLPEIFPTLLSLNRRYGVHICGEGGEFETMVLDAPFFTKGYLEIVGLRTTVERGSGVCTAALDIQFVARHLEGTTGADLANLPVPKLENKWEEIYHDLEPTKFGDIPSSIHSSAETGVSLSENTVGGLLYVSNIQPRCRGPLEKQARDVFDQLNESLTRHGVVKAQVLSSVLLLADMGTFAEINTAYNGYFSIQEIGPLPPSRACIESKSLAPGIGLQLSVVIQHDIKIVPCANLLLNPGKGGLHVQSRSYWCPCNIGPYSQATWDTTDRNKVAYISGQIALLPNTMEMCNTLTGTSGNPYQEGLSQAILALRHFNTLKKSIETCHQLFMCCYIAEDFMAPIASSVWSSYCSSNPDNTLGTLLIVRVSALPRSALCEWGGSACQRLLVEDDDDDYSDELPEQCSDTLPSMALNYEAFLDVNVMTVRAKNQVRHYLTGFLDTQGDVKKVLDSCVQCQITLYYVPSPEVTLPTASNVEYVPVNAIYDSTARIRNYALQIKY</sequence>
<dbReference type="PANTHER" id="PTHR12196:SF2">
    <property type="entry name" value="DIPHTHINE--AMMONIA LIGASE"/>
    <property type="match status" value="1"/>
</dbReference>
<dbReference type="InterPro" id="IPR002761">
    <property type="entry name" value="Diphthami_syn_dom"/>
</dbReference>
<evidence type="ECO:0000256" key="1">
    <source>
        <dbReference type="ARBA" id="ARBA00012089"/>
    </source>
</evidence>
<evidence type="ECO:0000313" key="8">
    <source>
        <dbReference type="Proteomes" id="UP000000591"/>
    </source>
</evidence>
<dbReference type="EMBL" id="AE016820">
    <property type="protein sequence ID" value="AAS54327.1"/>
    <property type="molecule type" value="Genomic_DNA"/>
</dbReference>
<evidence type="ECO:0000313" key="7">
    <source>
        <dbReference type="EMBL" id="AAS54327.1"/>
    </source>
</evidence>
<dbReference type="RefSeq" id="NP_986503.1">
    <property type="nucleotide sequence ID" value="NM_211565.1"/>
</dbReference>
<dbReference type="FunFam" id="3.40.50.620:FF:000145">
    <property type="entry name" value="ATP-binding domain containing protein"/>
    <property type="match status" value="1"/>
</dbReference>
<dbReference type="OMA" id="HCRLAQS"/>
<organism evidence="7 8">
    <name type="scientific">Eremothecium gossypii (strain ATCC 10895 / CBS 109.51 / FGSC 9923 / NRRL Y-1056)</name>
    <name type="common">Yeast</name>
    <name type="synonym">Ashbya gossypii</name>
    <dbReference type="NCBI Taxonomy" id="284811"/>
    <lineage>
        <taxon>Eukaryota</taxon>
        <taxon>Fungi</taxon>
        <taxon>Dikarya</taxon>
        <taxon>Ascomycota</taxon>
        <taxon>Saccharomycotina</taxon>
        <taxon>Saccharomycetes</taxon>
        <taxon>Saccharomycetales</taxon>
        <taxon>Saccharomycetaceae</taxon>
        <taxon>Eremothecium</taxon>
    </lineage>
</organism>
<dbReference type="InterPro" id="IPR035959">
    <property type="entry name" value="RutC-like_sf"/>
</dbReference>
<evidence type="ECO:0000256" key="5">
    <source>
        <dbReference type="ARBA" id="ARBA00048108"/>
    </source>
</evidence>
<proteinExistence type="predicted"/>
<dbReference type="InterPro" id="IPR014729">
    <property type="entry name" value="Rossmann-like_a/b/a_fold"/>
</dbReference>
<dbReference type="Pfam" id="PF01902">
    <property type="entry name" value="Diphthami_syn_2"/>
    <property type="match status" value="1"/>
</dbReference>
<dbReference type="GO" id="GO:0017183">
    <property type="term" value="P:protein histidyl modification to diphthamide"/>
    <property type="evidence" value="ECO:0000318"/>
    <property type="project" value="GO_Central"/>
</dbReference>
<protein>
    <recommendedName>
        <fullName evidence="2">Diphthine--ammonia ligase</fullName>
        <ecNumber evidence="1">6.3.1.14</ecNumber>
    </recommendedName>
    <alternativeName>
        <fullName evidence="3">Diphthamide synthase</fullName>
    </alternativeName>
    <alternativeName>
        <fullName evidence="4">Diphthamide synthetase</fullName>
    </alternativeName>
</protein>
<reference evidence="7 8" key="1">
    <citation type="journal article" date="2004" name="Science">
        <title>The Ashbya gossypii genome as a tool for mapping the ancient Saccharomyces cerevisiae genome.</title>
        <authorList>
            <person name="Dietrich F.S."/>
            <person name="Voegeli S."/>
            <person name="Brachat S."/>
            <person name="Lerch A."/>
            <person name="Gates K."/>
            <person name="Steiner S."/>
            <person name="Mohr C."/>
            <person name="Pohlmann R."/>
            <person name="Luedi P."/>
            <person name="Choi S."/>
            <person name="Wing R.A."/>
            <person name="Flavier A."/>
            <person name="Gaffney T.D."/>
            <person name="Philippsen P."/>
        </authorList>
    </citation>
    <scope>NUCLEOTIDE SEQUENCE [LARGE SCALE GENOMIC DNA]</scope>
    <source>
        <strain evidence="8">ATCC 10895 / CBS 109.51 / FGSC 9923 / NRRL Y-1056</strain>
    </source>
</reference>
<dbReference type="PANTHER" id="PTHR12196">
    <property type="entry name" value="DOMAIN OF UNKNOWN FUNCTION 71 DUF71 -CONTAINING PROTEIN"/>
    <property type="match status" value="1"/>
</dbReference>
<dbReference type="NCBIfam" id="TIGR00290">
    <property type="entry name" value="MJ0570_dom"/>
    <property type="match status" value="1"/>
</dbReference>
<feature type="domain" description="Diphthamide synthase" evidence="6">
    <location>
        <begin position="1"/>
        <end position="244"/>
    </location>
</feature>
<dbReference type="FunFam" id="3.90.1490.10:FF:000003">
    <property type="entry name" value="Diphthine--ammonia ligase"/>
    <property type="match status" value="1"/>
</dbReference>
<dbReference type="AlphaFoldDB" id="Q750V3"/>
<evidence type="ECO:0000256" key="2">
    <source>
        <dbReference type="ARBA" id="ARBA00018426"/>
    </source>
</evidence>
<evidence type="ECO:0000256" key="4">
    <source>
        <dbReference type="ARBA" id="ARBA00031552"/>
    </source>
</evidence>
<dbReference type="Gene3D" id="3.40.50.620">
    <property type="entry name" value="HUPs"/>
    <property type="match status" value="1"/>
</dbReference>
<dbReference type="eggNOG" id="KOG2317">
    <property type="taxonomic scope" value="Eukaryota"/>
</dbReference>
<reference evidence="8" key="2">
    <citation type="journal article" date="2013" name="G3 (Bethesda)">
        <title>Genomes of Ashbya fungi isolated from insects reveal four mating-type loci, numerous translocations, lack of transposons, and distinct gene duplications.</title>
        <authorList>
            <person name="Dietrich F.S."/>
            <person name="Voegeli S."/>
            <person name="Kuo S."/>
            <person name="Philippsen P."/>
        </authorList>
    </citation>
    <scope>GENOME REANNOTATION</scope>
    <source>
        <strain evidence="8">ATCC 10895 / CBS 109.51 / FGSC 9923 / NRRL Y-1056</strain>
    </source>
</reference>
<evidence type="ECO:0000259" key="6">
    <source>
        <dbReference type="Pfam" id="PF01902"/>
    </source>
</evidence>
<dbReference type="CDD" id="cd06155">
    <property type="entry name" value="eu_AANH_C_1"/>
    <property type="match status" value="1"/>
</dbReference>
<dbReference type="Pfam" id="PF01042">
    <property type="entry name" value="Ribonuc_L-PSP"/>
    <property type="match status" value="1"/>
</dbReference>
<keyword evidence="8" id="KW-1185">Reference proteome</keyword>
<gene>
    <name evidence="7" type="ORF">AGOS_AGL164W</name>
</gene>
<dbReference type="InterPro" id="IPR030662">
    <property type="entry name" value="DPH6/MJ0570"/>
</dbReference>
<name>Q750V3_EREGS</name>
<dbReference type="Gene3D" id="3.90.1490.10">
    <property type="entry name" value="putative n-type atp pyrophosphatase, domain 2"/>
    <property type="match status" value="1"/>
</dbReference>
<dbReference type="FunCoup" id="Q750V3">
    <property type="interactions" value="105"/>
</dbReference>
<dbReference type="OrthoDB" id="686384at2759"/>
<dbReference type="HOGENOM" id="CLU_010289_2_1_1"/>
<dbReference type="Gene3D" id="3.30.1330.40">
    <property type="entry name" value="RutC-like"/>
    <property type="match status" value="2"/>
</dbReference>